<evidence type="ECO:0000313" key="6">
    <source>
        <dbReference type="Proteomes" id="UP001229244"/>
    </source>
</evidence>
<dbReference type="Gene3D" id="3.30.450.40">
    <property type="match status" value="1"/>
</dbReference>
<dbReference type="Proteomes" id="UP001229244">
    <property type="component" value="Unassembled WGS sequence"/>
</dbReference>
<accession>A0AAE3VP84</accession>
<keyword evidence="1" id="KW-0812">Transmembrane</keyword>
<dbReference type="InterPro" id="IPR001610">
    <property type="entry name" value="PAC"/>
</dbReference>
<feature type="transmembrane region" description="Helical" evidence="1">
    <location>
        <begin position="12"/>
        <end position="36"/>
    </location>
</feature>
<dbReference type="InterPro" id="IPR003018">
    <property type="entry name" value="GAF"/>
</dbReference>
<dbReference type="RefSeq" id="WP_306885101.1">
    <property type="nucleotide sequence ID" value="NZ_JAUSUL010000002.1"/>
</dbReference>
<keyword evidence="1" id="KW-1133">Transmembrane helix</keyword>
<dbReference type="SMART" id="SM00065">
    <property type="entry name" value="GAF"/>
    <property type="match status" value="1"/>
</dbReference>
<feature type="transmembrane region" description="Helical" evidence="1">
    <location>
        <begin position="42"/>
        <end position="64"/>
    </location>
</feature>
<evidence type="ECO:0000259" key="3">
    <source>
        <dbReference type="PROSITE" id="PS51831"/>
    </source>
</evidence>
<dbReference type="PROSITE" id="PS50113">
    <property type="entry name" value="PAC"/>
    <property type="match status" value="1"/>
</dbReference>
<dbReference type="EMBL" id="JAUSUL010000002">
    <property type="protein sequence ID" value="MDQ0315265.1"/>
    <property type="molecule type" value="Genomic_DNA"/>
</dbReference>
<evidence type="ECO:0000256" key="1">
    <source>
        <dbReference type="SAM" id="Phobius"/>
    </source>
</evidence>
<dbReference type="PROSITE" id="PS51832">
    <property type="entry name" value="HD_GYP"/>
    <property type="match status" value="1"/>
</dbReference>
<comment type="caution">
    <text evidence="5">The sequence shown here is derived from an EMBL/GenBank/DDBJ whole genome shotgun (WGS) entry which is preliminary data.</text>
</comment>
<evidence type="ECO:0000259" key="4">
    <source>
        <dbReference type="PROSITE" id="PS51832"/>
    </source>
</evidence>
<dbReference type="InterPro" id="IPR035965">
    <property type="entry name" value="PAS-like_dom_sf"/>
</dbReference>
<dbReference type="GO" id="GO:0008081">
    <property type="term" value="F:phosphoric diester hydrolase activity"/>
    <property type="evidence" value="ECO:0007669"/>
    <property type="project" value="UniProtKB-ARBA"/>
</dbReference>
<dbReference type="Gene3D" id="3.30.450.20">
    <property type="entry name" value="PAS domain"/>
    <property type="match status" value="1"/>
</dbReference>
<reference evidence="5" key="1">
    <citation type="submission" date="2023-07" db="EMBL/GenBank/DDBJ databases">
        <title>Genomic Encyclopedia of Type Strains, Phase IV (KMG-IV): sequencing the most valuable type-strain genomes for metagenomic binning, comparative biology and taxonomic classification.</title>
        <authorList>
            <person name="Goeker M."/>
        </authorList>
    </citation>
    <scope>NUCLEOTIDE SEQUENCE</scope>
    <source>
        <strain evidence="5">DSM 21202</strain>
    </source>
</reference>
<name>A0AAE3VP84_9HYPH</name>
<evidence type="ECO:0000313" key="5">
    <source>
        <dbReference type="EMBL" id="MDQ0315265.1"/>
    </source>
</evidence>
<dbReference type="Pfam" id="PF13487">
    <property type="entry name" value="HD_5"/>
    <property type="match status" value="1"/>
</dbReference>
<proteinExistence type="predicted"/>
<dbReference type="InterPro" id="IPR013655">
    <property type="entry name" value="PAS_fold_3"/>
</dbReference>
<dbReference type="InterPro" id="IPR029016">
    <property type="entry name" value="GAF-like_dom_sf"/>
</dbReference>
<dbReference type="InterPro" id="IPR037522">
    <property type="entry name" value="HD_GYP_dom"/>
</dbReference>
<feature type="domain" description="HD-GYP" evidence="4">
    <location>
        <begin position="400"/>
        <end position="595"/>
    </location>
</feature>
<dbReference type="SMART" id="SM00086">
    <property type="entry name" value="PAC"/>
    <property type="match status" value="1"/>
</dbReference>
<dbReference type="SUPFAM" id="SSF55781">
    <property type="entry name" value="GAF domain-like"/>
    <property type="match status" value="1"/>
</dbReference>
<organism evidence="5 6">
    <name type="scientific">Amorphus orientalis</name>
    <dbReference type="NCBI Taxonomy" id="649198"/>
    <lineage>
        <taxon>Bacteria</taxon>
        <taxon>Pseudomonadati</taxon>
        <taxon>Pseudomonadota</taxon>
        <taxon>Alphaproteobacteria</taxon>
        <taxon>Hyphomicrobiales</taxon>
        <taxon>Amorphaceae</taxon>
        <taxon>Amorphus</taxon>
    </lineage>
</organism>
<keyword evidence="1" id="KW-0472">Membrane</keyword>
<dbReference type="SUPFAM" id="SSF109604">
    <property type="entry name" value="HD-domain/PDEase-like"/>
    <property type="match status" value="1"/>
</dbReference>
<gene>
    <name evidence="5" type="ORF">J2S73_001722</name>
</gene>
<dbReference type="CDD" id="cd00077">
    <property type="entry name" value="HDc"/>
    <property type="match status" value="1"/>
</dbReference>
<dbReference type="InterPro" id="IPR006674">
    <property type="entry name" value="HD_domain"/>
</dbReference>
<dbReference type="SUPFAM" id="SSF55785">
    <property type="entry name" value="PYP-like sensor domain (PAS domain)"/>
    <property type="match status" value="1"/>
</dbReference>
<dbReference type="Gene3D" id="1.10.3210.10">
    <property type="entry name" value="Hypothetical protein af1432"/>
    <property type="match status" value="1"/>
</dbReference>
<feature type="domain" description="PAC" evidence="2">
    <location>
        <begin position="156"/>
        <end position="208"/>
    </location>
</feature>
<dbReference type="PANTHER" id="PTHR43155">
    <property type="entry name" value="CYCLIC DI-GMP PHOSPHODIESTERASE PA4108-RELATED"/>
    <property type="match status" value="1"/>
</dbReference>
<dbReference type="PROSITE" id="PS51831">
    <property type="entry name" value="HD"/>
    <property type="match status" value="1"/>
</dbReference>
<feature type="domain" description="HD" evidence="3">
    <location>
        <begin position="422"/>
        <end position="544"/>
    </location>
</feature>
<dbReference type="Pfam" id="PF08447">
    <property type="entry name" value="PAS_3"/>
    <property type="match status" value="1"/>
</dbReference>
<evidence type="ECO:0000259" key="2">
    <source>
        <dbReference type="PROSITE" id="PS50113"/>
    </source>
</evidence>
<protein>
    <submittedName>
        <fullName evidence="5">GAF domain-containing protein</fullName>
    </submittedName>
</protein>
<dbReference type="InterPro" id="IPR003607">
    <property type="entry name" value="HD/PDEase_dom"/>
</dbReference>
<dbReference type="AlphaFoldDB" id="A0AAE3VP84"/>
<dbReference type="Pfam" id="PF13185">
    <property type="entry name" value="GAF_2"/>
    <property type="match status" value="1"/>
</dbReference>
<dbReference type="PANTHER" id="PTHR43155:SF2">
    <property type="entry name" value="CYCLIC DI-GMP PHOSPHODIESTERASE PA4108"/>
    <property type="match status" value="1"/>
</dbReference>
<dbReference type="SMART" id="SM00471">
    <property type="entry name" value="HDc"/>
    <property type="match status" value="1"/>
</dbReference>
<keyword evidence="6" id="KW-1185">Reference proteome</keyword>
<sequence>MRVEPPLRKAIQGAAIFLVAAGAWVIMTDLLVAQFVTTSAGVAYAQSVKGIVFVLGCTAILFGLAHRHFSRLGAAGIELQNARDLLSISLESSGSTAFRFDIRKDRAEALPGFGSLIGEPDRPFSREDWLNRIDPEDRDWVETTLQSHLDRRSEQIELVYRVRHESGRLMWVMSRGRLLLDKNGAPDEIVGVHTEVSDREILREQVENANRALRALLRATRAIVFSRDKRSMFDAVCRDLAETGGFPLVWIGAADRDENKTVTVAASAGPYKDLPGQVSVSWSQDVPEGHGLVGEAIRSGQVQVSRTLAEDPRVAAWSKAINENELGSEIVIPIGGGEPTWGTLSVFSRTTEELSETDHEILANVGEDLWYAIRAMDREAEVQEAEAGRIALLERSAQRERELFEKTIDALARTIEKRDPFTAGHQRRVADLVEAIARRLDLPAERIGDMRLGALIHDIGKIAVPIDILTKPGKLTKEEYALVQTHARAGYEIIQGVGLSDDIVLSVLQHHERLDGSGYPSGLKGDDVGLPGRIVAVADAIEAMTSRRPYRDPASLEEALAELEKGRGERYDPDVLDACRAVLFEEGFDEVLKMDMNPLPKRDGGI</sequence>
<dbReference type="InterPro" id="IPR000700">
    <property type="entry name" value="PAS-assoc_C"/>
</dbReference>